<evidence type="ECO:0000256" key="1">
    <source>
        <dbReference type="SAM" id="SignalP"/>
    </source>
</evidence>
<accession>A0A9P7K070</accession>
<dbReference type="OrthoDB" id="2690854at2759"/>
<proteinExistence type="predicted"/>
<evidence type="ECO:0000313" key="2">
    <source>
        <dbReference type="EMBL" id="KAG2118206.1"/>
    </source>
</evidence>
<dbReference type="RefSeq" id="XP_041298723.1">
    <property type="nucleotide sequence ID" value="XM_041435535.1"/>
</dbReference>
<name>A0A9P7K070_9AGAM</name>
<keyword evidence="3" id="KW-1185">Reference proteome</keyword>
<reference evidence="2" key="1">
    <citation type="journal article" date="2020" name="New Phytol.">
        <title>Comparative genomics reveals dynamic genome evolution in host specialist ectomycorrhizal fungi.</title>
        <authorList>
            <person name="Lofgren L.A."/>
            <person name="Nguyen N.H."/>
            <person name="Vilgalys R."/>
            <person name="Ruytinx J."/>
            <person name="Liao H.L."/>
            <person name="Branco S."/>
            <person name="Kuo A."/>
            <person name="LaButti K."/>
            <person name="Lipzen A."/>
            <person name="Andreopoulos W."/>
            <person name="Pangilinan J."/>
            <person name="Riley R."/>
            <person name="Hundley H."/>
            <person name="Na H."/>
            <person name="Barry K."/>
            <person name="Grigoriev I.V."/>
            <person name="Stajich J.E."/>
            <person name="Kennedy P.G."/>
        </authorList>
    </citation>
    <scope>NUCLEOTIDE SEQUENCE</scope>
    <source>
        <strain evidence="2">FC423</strain>
    </source>
</reference>
<organism evidence="2 3">
    <name type="scientific">Suillus discolor</name>
    <dbReference type="NCBI Taxonomy" id="1912936"/>
    <lineage>
        <taxon>Eukaryota</taxon>
        <taxon>Fungi</taxon>
        <taxon>Dikarya</taxon>
        <taxon>Basidiomycota</taxon>
        <taxon>Agaricomycotina</taxon>
        <taxon>Agaricomycetes</taxon>
        <taxon>Agaricomycetidae</taxon>
        <taxon>Boletales</taxon>
        <taxon>Suillineae</taxon>
        <taxon>Suillaceae</taxon>
        <taxon>Suillus</taxon>
    </lineage>
</organism>
<comment type="caution">
    <text evidence="2">The sequence shown here is derived from an EMBL/GenBank/DDBJ whole genome shotgun (WGS) entry which is preliminary data.</text>
</comment>
<sequence>MHFSFLRVVAVVAALTRSMSVTAQCASSGQACGTTSPTGLICCGDLYFVRFASKIQPHDSPLRLVPIAVRKFFHVLQGTLKVQMSLAN</sequence>
<feature type="signal peptide" evidence="1">
    <location>
        <begin position="1"/>
        <end position="23"/>
    </location>
</feature>
<gene>
    <name evidence="2" type="ORF">F5147DRAFT_670462</name>
</gene>
<evidence type="ECO:0000313" key="3">
    <source>
        <dbReference type="Proteomes" id="UP000823399"/>
    </source>
</evidence>
<feature type="chain" id="PRO_5040239966" description="Hydrophobin" evidence="1">
    <location>
        <begin position="24"/>
        <end position="88"/>
    </location>
</feature>
<keyword evidence="1" id="KW-0732">Signal</keyword>
<dbReference type="PROSITE" id="PS51257">
    <property type="entry name" value="PROKAR_LIPOPROTEIN"/>
    <property type="match status" value="1"/>
</dbReference>
<dbReference type="EMBL" id="JABBWM010000004">
    <property type="protein sequence ID" value="KAG2118206.1"/>
    <property type="molecule type" value="Genomic_DNA"/>
</dbReference>
<dbReference type="Proteomes" id="UP000823399">
    <property type="component" value="Unassembled WGS sequence"/>
</dbReference>
<protein>
    <recommendedName>
        <fullName evidence="4">Hydrophobin</fullName>
    </recommendedName>
</protein>
<evidence type="ECO:0008006" key="4">
    <source>
        <dbReference type="Google" id="ProtNLM"/>
    </source>
</evidence>
<dbReference type="GeneID" id="64697794"/>
<dbReference type="AlphaFoldDB" id="A0A9P7K070"/>